<dbReference type="PANTHER" id="PTHR43280">
    <property type="entry name" value="ARAC-FAMILY TRANSCRIPTIONAL REGULATOR"/>
    <property type="match status" value="1"/>
</dbReference>
<dbReference type="InterPro" id="IPR037923">
    <property type="entry name" value="HTH-like"/>
</dbReference>
<dbReference type="PROSITE" id="PS01124">
    <property type="entry name" value="HTH_ARAC_FAMILY_2"/>
    <property type="match status" value="1"/>
</dbReference>
<dbReference type="SMART" id="SM00342">
    <property type="entry name" value="HTH_ARAC"/>
    <property type="match status" value="1"/>
</dbReference>
<evidence type="ECO:0000256" key="3">
    <source>
        <dbReference type="ARBA" id="ARBA00023163"/>
    </source>
</evidence>
<name>A0A174ZN31_9FIRM</name>
<dbReference type="Gene3D" id="1.10.10.60">
    <property type="entry name" value="Homeodomain-like"/>
    <property type="match status" value="2"/>
</dbReference>
<dbReference type="GO" id="GO:0003700">
    <property type="term" value="F:DNA-binding transcription factor activity"/>
    <property type="evidence" value="ECO:0007669"/>
    <property type="project" value="InterPro"/>
</dbReference>
<dbReference type="InterPro" id="IPR018060">
    <property type="entry name" value="HTH_AraC"/>
</dbReference>
<gene>
    <name evidence="5" type="primary">araC_2</name>
    <name evidence="5" type="ORF">ERS852540_01787</name>
</gene>
<dbReference type="InterPro" id="IPR009057">
    <property type="entry name" value="Homeodomain-like_sf"/>
</dbReference>
<dbReference type="SUPFAM" id="SSF46689">
    <property type="entry name" value="Homeodomain-like"/>
    <property type="match status" value="1"/>
</dbReference>
<reference evidence="5 6" key="1">
    <citation type="submission" date="2015-09" db="EMBL/GenBank/DDBJ databases">
        <authorList>
            <consortium name="Pathogen Informatics"/>
        </authorList>
    </citation>
    <scope>NUCLEOTIDE SEQUENCE [LARGE SCALE GENOMIC DNA]</scope>
    <source>
        <strain evidence="5 6">2789STDY5834928</strain>
    </source>
</reference>
<protein>
    <submittedName>
        <fullName evidence="5">Arabinose operon regulatory protein</fullName>
    </submittedName>
</protein>
<organism evidence="5 6">
    <name type="scientific">[Eubacterium] siraeum</name>
    <dbReference type="NCBI Taxonomy" id="39492"/>
    <lineage>
        <taxon>Bacteria</taxon>
        <taxon>Bacillati</taxon>
        <taxon>Bacillota</taxon>
        <taxon>Clostridia</taxon>
        <taxon>Eubacteriales</taxon>
        <taxon>Oscillospiraceae</taxon>
        <taxon>Oscillospiraceae incertae sedis</taxon>
    </lineage>
</organism>
<evidence type="ECO:0000256" key="1">
    <source>
        <dbReference type="ARBA" id="ARBA00023015"/>
    </source>
</evidence>
<evidence type="ECO:0000256" key="2">
    <source>
        <dbReference type="ARBA" id="ARBA00023125"/>
    </source>
</evidence>
<proteinExistence type="predicted"/>
<dbReference type="Pfam" id="PF12833">
    <property type="entry name" value="HTH_18"/>
    <property type="match status" value="1"/>
</dbReference>
<dbReference type="GO" id="GO:0043565">
    <property type="term" value="F:sequence-specific DNA binding"/>
    <property type="evidence" value="ECO:0007669"/>
    <property type="project" value="InterPro"/>
</dbReference>
<dbReference type="InterPro" id="IPR020449">
    <property type="entry name" value="Tscrpt_reg_AraC-type_HTH"/>
</dbReference>
<sequence length="264" mass="30603">MKIGSIGYNHVHDMKYENFIMDRPKGPGAVLLLLIKTPSVFRVGGVQYQVKENSFILMSADTPCYYTAQEDVYTDDWVYFENGYWDKEYVEKLGIPMDIPVYLGDIDELSHLVHILVYEHYSGAVNSEEIEKKYIDVLFLMLSRTLKSRSCMSSKQLSERHYRFTQIRTLIFTMPDHVGNVDDLAAQAGMSRSGFQHLYKKLFGTTVIKDIIEGRTKRAKRLLSSTRLTIKEISTRCGYTNEYSFMRQFKEQVGKTPTEYRSSI</sequence>
<feature type="domain" description="HTH araC/xylS-type" evidence="4">
    <location>
        <begin position="165"/>
        <end position="263"/>
    </location>
</feature>
<dbReference type="PANTHER" id="PTHR43280:SF28">
    <property type="entry name" value="HTH-TYPE TRANSCRIPTIONAL ACTIVATOR RHAS"/>
    <property type="match status" value="1"/>
</dbReference>
<evidence type="ECO:0000259" key="4">
    <source>
        <dbReference type="PROSITE" id="PS01124"/>
    </source>
</evidence>
<dbReference type="SUPFAM" id="SSF51215">
    <property type="entry name" value="Regulatory protein AraC"/>
    <property type="match status" value="1"/>
</dbReference>
<accession>A0A174ZN31</accession>
<dbReference type="PRINTS" id="PR00032">
    <property type="entry name" value="HTHARAC"/>
</dbReference>
<dbReference type="AlphaFoldDB" id="A0A174ZN31"/>
<evidence type="ECO:0000313" key="5">
    <source>
        <dbReference type="EMBL" id="CUQ88725.1"/>
    </source>
</evidence>
<dbReference type="Proteomes" id="UP000095662">
    <property type="component" value="Unassembled WGS sequence"/>
</dbReference>
<dbReference type="OrthoDB" id="2055228at2"/>
<dbReference type="EMBL" id="CZBY01000014">
    <property type="protein sequence ID" value="CUQ88725.1"/>
    <property type="molecule type" value="Genomic_DNA"/>
</dbReference>
<dbReference type="STRING" id="39492.ERS852540_01787"/>
<keyword evidence="1" id="KW-0805">Transcription regulation</keyword>
<keyword evidence="2" id="KW-0238">DNA-binding</keyword>
<keyword evidence="3" id="KW-0804">Transcription</keyword>
<evidence type="ECO:0000313" key="6">
    <source>
        <dbReference type="Proteomes" id="UP000095662"/>
    </source>
</evidence>